<dbReference type="EMBL" id="JAEFBJ010000011">
    <property type="protein sequence ID" value="KAG7556881.1"/>
    <property type="molecule type" value="Genomic_DNA"/>
</dbReference>
<dbReference type="FunFam" id="3.10.20.370:FF:000001">
    <property type="entry name" value="Retrovirus-related Pol polyprotein from transposon 17.6-like protein"/>
    <property type="match status" value="1"/>
</dbReference>
<dbReference type="Pfam" id="PF00098">
    <property type="entry name" value="zf-CCHC"/>
    <property type="match status" value="1"/>
</dbReference>
<dbReference type="Pfam" id="PF14223">
    <property type="entry name" value="Retrotran_gag_2"/>
    <property type="match status" value="1"/>
</dbReference>
<feature type="compositionally biased region" description="Low complexity" evidence="10">
    <location>
        <begin position="4142"/>
        <end position="4151"/>
    </location>
</feature>
<keyword evidence="9" id="KW-0175">Coiled coil</keyword>
<keyword evidence="8" id="KW-0479">Metal-binding</keyword>
<dbReference type="GO" id="GO:0004519">
    <property type="term" value="F:endonuclease activity"/>
    <property type="evidence" value="ECO:0007669"/>
    <property type="project" value="UniProtKB-KW"/>
</dbReference>
<feature type="compositionally biased region" description="Basic and acidic residues" evidence="10">
    <location>
        <begin position="4386"/>
        <end position="4414"/>
    </location>
</feature>
<keyword evidence="15" id="KW-1185">Reference proteome</keyword>
<dbReference type="InterPro" id="IPR005162">
    <property type="entry name" value="Retrotrans_gag_dom"/>
</dbReference>
<dbReference type="PANTHER" id="PTHR35046">
    <property type="entry name" value="ZINC KNUCKLE (CCHC-TYPE) FAMILY PROTEIN"/>
    <property type="match status" value="1"/>
</dbReference>
<evidence type="ECO:0000313" key="15">
    <source>
        <dbReference type="Proteomes" id="UP000694251"/>
    </source>
</evidence>
<feature type="compositionally biased region" description="Basic residues" evidence="10">
    <location>
        <begin position="4175"/>
        <end position="4184"/>
    </location>
</feature>
<evidence type="ECO:0000256" key="4">
    <source>
        <dbReference type="ARBA" id="ARBA00022722"/>
    </source>
</evidence>
<keyword evidence="5" id="KW-0255">Endonuclease</keyword>
<dbReference type="SMART" id="SM00343">
    <property type="entry name" value="ZnF_C2HC"/>
    <property type="match status" value="2"/>
</dbReference>
<dbReference type="InterPro" id="IPR013103">
    <property type="entry name" value="RVT_2"/>
</dbReference>
<feature type="region of interest" description="Disordered" evidence="10">
    <location>
        <begin position="4002"/>
        <end position="4037"/>
    </location>
</feature>
<feature type="compositionally biased region" description="Basic and acidic residues" evidence="10">
    <location>
        <begin position="4185"/>
        <end position="4199"/>
    </location>
</feature>
<proteinExistence type="predicted"/>
<dbReference type="InterPro" id="IPR056924">
    <property type="entry name" value="SH3_Tf2-1"/>
</dbReference>
<evidence type="ECO:0000259" key="11">
    <source>
        <dbReference type="PROSITE" id="PS50158"/>
    </source>
</evidence>
<dbReference type="GO" id="GO:0015074">
    <property type="term" value="P:DNA integration"/>
    <property type="evidence" value="ECO:0007669"/>
    <property type="project" value="InterPro"/>
</dbReference>
<feature type="region of interest" description="Disordered" evidence="10">
    <location>
        <begin position="3798"/>
        <end position="3934"/>
    </location>
</feature>
<dbReference type="Pfam" id="PF07727">
    <property type="entry name" value="RVT_2"/>
    <property type="match status" value="1"/>
</dbReference>
<feature type="compositionally biased region" description="Acidic residues" evidence="10">
    <location>
        <begin position="4155"/>
        <end position="4168"/>
    </location>
</feature>
<comment type="caution">
    <text evidence="14">The sequence shown here is derived from an EMBL/GenBank/DDBJ whole genome shotgun (WGS) entry which is preliminary data.</text>
</comment>
<keyword evidence="7" id="KW-0695">RNA-directed DNA polymerase</keyword>
<feature type="domain" description="Reverse transcriptase" evidence="12">
    <location>
        <begin position="4744"/>
        <end position="4923"/>
    </location>
</feature>
<feature type="region of interest" description="Disordered" evidence="10">
    <location>
        <begin position="2270"/>
        <end position="2296"/>
    </location>
</feature>
<keyword evidence="1" id="KW-0645">Protease</keyword>
<dbReference type="GO" id="GO:0003676">
    <property type="term" value="F:nucleic acid binding"/>
    <property type="evidence" value="ECO:0007669"/>
    <property type="project" value="InterPro"/>
</dbReference>
<feature type="region of interest" description="Disordered" evidence="10">
    <location>
        <begin position="1893"/>
        <end position="1958"/>
    </location>
</feature>
<dbReference type="GO" id="GO:0008233">
    <property type="term" value="F:peptidase activity"/>
    <property type="evidence" value="ECO:0007669"/>
    <property type="project" value="UniProtKB-KW"/>
</dbReference>
<evidence type="ECO:0000256" key="7">
    <source>
        <dbReference type="ARBA" id="ARBA00022918"/>
    </source>
</evidence>
<evidence type="ECO:0000256" key="3">
    <source>
        <dbReference type="ARBA" id="ARBA00022695"/>
    </source>
</evidence>
<dbReference type="CDD" id="cd09274">
    <property type="entry name" value="RNase_HI_RT_Ty3"/>
    <property type="match status" value="2"/>
</dbReference>
<name>A0A8T1ZE72_ARASU</name>
<dbReference type="InterPro" id="IPR041373">
    <property type="entry name" value="RT_RNaseH"/>
</dbReference>
<keyword evidence="2" id="KW-0808">Transferase</keyword>
<dbReference type="PROSITE" id="PS50994">
    <property type="entry name" value="INTEGRASE"/>
    <property type="match status" value="3"/>
</dbReference>
<dbReference type="Pfam" id="PF17917">
    <property type="entry name" value="RT_RNaseH"/>
    <property type="match status" value="2"/>
</dbReference>
<evidence type="ECO:0000256" key="8">
    <source>
        <dbReference type="PROSITE-ProRule" id="PRU00047"/>
    </source>
</evidence>
<dbReference type="FunFam" id="1.10.340.70:FF:000001">
    <property type="entry name" value="Retrovirus-related Pol polyprotein from transposon gypsy-like Protein"/>
    <property type="match status" value="1"/>
</dbReference>
<feature type="domain" description="Integrase catalytic" evidence="13">
    <location>
        <begin position="508"/>
        <end position="682"/>
    </location>
</feature>
<feature type="region of interest" description="Disordered" evidence="10">
    <location>
        <begin position="786"/>
        <end position="854"/>
    </location>
</feature>
<dbReference type="PANTHER" id="PTHR35046:SF9">
    <property type="entry name" value="RNA-DIRECTED DNA POLYMERASE"/>
    <property type="match status" value="1"/>
</dbReference>
<feature type="compositionally biased region" description="Low complexity" evidence="10">
    <location>
        <begin position="4026"/>
        <end position="4037"/>
    </location>
</feature>
<keyword evidence="3" id="KW-0548">Nucleotidyltransferase</keyword>
<dbReference type="FunFam" id="3.30.420.10:FF:000032">
    <property type="entry name" value="Retrovirus-related Pol polyprotein from transposon 297-like Protein"/>
    <property type="match status" value="2"/>
</dbReference>
<feature type="compositionally biased region" description="Acidic residues" evidence="10">
    <location>
        <begin position="1906"/>
        <end position="1919"/>
    </location>
</feature>
<dbReference type="GO" id="GO:0008270">
    <property type="term" value="F:zinc ion binding"/>
    <property type="evidence" value="ECO:0007669"/>
    <property type="project" value="UniProtKB-KW"/>
</dbReference>
<dbReference type="InterPro" id="IPR001878">
    <property type="entry name" value="Znf_CCHC"/>
</dbReference>
<protein>
    <submittedName>
        <fullName evidence="14">Zinc finger CCHC-type</fullName>
    </submittedName>
</protein>
<dbReference type="InterPro" id="IPR004312">
    <property type="entry name" value="ATHILA_Orf1_C"/>
</dbReference>
<dbReference type="Pfam" id="PF00078">
    <property type="entry name" value="RVT_1"/>
    <property type="match status" value="2"/>
</dbReference>
<dbReference type="GO" id="GO:0003964">
    <property type="term" value="F:RNA-directed DNA polymerase activity"/>
    <property type="evidence" value="ECO:0007669"/>
    <property type="project" value="UniProtKB-KW"/>
</dbReference>
<dbReference type="PROSITE" id="PS50878">
    <property type="entry name" value="RT_POL"/>
    <property type="match status" value="1"/>
</dbReference>
<feature type="compositionally biased region" description="Acidic residues" evidence="10">
    <location>
        <begin position="800"/>
        <end position="813"/>
    </location>
</feature>
<dbReference type="OrthoDB" id="10055717at2759"/>
<dbReference type="GO" id="GO:0006508">
    <property type="term" value="P:proteolysis"/>
    <property type="evidence" value="ECO:0007669"/>
    <property type="project" value="UniProtKB-KW"/>
</dbReference>
<dbReference type="InterPro" id="IPR001584">
    <property type="entry name" value="Integrase_cat-core"/>
</dbReference>
<feature type="compositionally biased region" description="Polar residues" evidence="10">
    <location>
        <begin position="281"/>
        <end position="302"/>
    </location>
</feature>
<dbReference type="Pfam" id="PF13976">
    <property type="entry name" value="gag_pre-integrs"/>
    <property type="match status" value="1"/>
</dbReference>
<dbReference type="Proteomes" id="UP000694251">
    <property type="component" value="Chromosome 11"/>
</dbReference>
<keyword evidence="8" id="KW-0863">Zinc-finger</keyword>
<dbReference type="InterPro" id="IPR054722">
    <property type="entry name" value="PolX-like_BBD"/>
</dbReference>
<dbReference type="Pfam" id="PF03078">
    <property type="entry name" value="ATHILA"/>
    <property type="match status" value="1"/>
</dbReference>
<keyword evidence="8" id="KW-0862">Zinc</keyword>
<evidence type="ECO:0000259" key="13">
    <source>
        <dbReference type="PROSITE" id="PS50994"/>
    </source>
</evidence>
<gene>
    <name evidence="14" type="ORF">ISN44_As11g028810</name>
</gene>
<dbReference type="CDD" id="cd00303">
    <property type="entry name" value="retropepsin_like"/>
    <property type="match status" value="2"/>
</dbReference>
<feature type="compositionally biased region" description="Basic and acidic residues" evidence="10">
    <location>
        <begin position="1927"/>
        <end position="1941"/>
    </location>
</feature>
<dbReference type="Pfam" id="PF03732">
    <property type="entry name" value="Retrotrans_gag"/>
    <property type="match status" value="2"/>
</dbReference>
<feature type="compositionally biased region" description="Low complexity" evidence="10">
    <location>
        <begin position="1792"/>
        <end position="1807"/>
    </location>
</feature>
<feature type="region of interest" description="Disordered" evidence="10">
    <location>
        <begin position="4365"/>
        <end position="4420"/>
    </location>
</feature>
<feature type="domain" description="Integrase catalytic" evidence="13">
    <location>
        <begin position="5260"/>
        <end position="5419"/>
    </location>
</feature>
<feature type="domain" description="Integrase catalytic" evidence="13">
    <location>
        <begin position="2984"/>
        <end position="3149"/>
    </location>
</feature>
<reference evidence="14 15" key="1">
    <citation type="submission" date="2020-12" db="EMBL/GenBank/DDBJ databases">
        <title>Concerted genomic and epigenomic changes stabilize Arabidopsis allopolyploids.</title>
        <authorList>
            <person name="Chen Z."/>
        </authorList>
    </citation>
    <scope>NUCLEOTIDE SEQUENCE [LARGE SCALE GENOMIC DNA]</scope>
    <source>
        <strain evidence="14">As9502</strain>
        <tissue evidence="14">Leaf</tissue>
    </source>
</reference>
<evidence type="ECO:0000256" key="9">
    <source>
        <dbReference type="SAM" id="Coils"/>
    </source>
</evidence>
<sequence length="5796" mass="661017">MSSFYDEMSSLHSKIIPVILKGGNYLLWSRTTRSALCSRGLWNHIVREEAPKETTTRDGQEIVLVDEEKWFQEDQSVLVLLRNSLESSILEAYSYCETPKELWDTLFNVFGNLSNLSRVFEVKKAINDLSQGDMEFTQHFGKFRSLWAELEMLRPTTIDPAILNERREQDKVFGLLLTLNSTYNDLIKHLLRAEKLPNLEEVCSQIQKEQGSLGLFGNKGELAMANKGELTTANKGSYKSENKRGPTCDHCKKTGHTKEKCWILHPHLRPSRWKDPKAHQANWSQETQDISGQGPSTQANGVGTAMTASSEYVKRSDLDALIKALKESSGNSYHAITQTLKPLIVDSGASHHMISDSRLMNNIEPALGNVVIANGDKIPVKGIGDLELFDKKSKAFYMPNFTSNLLSVKRATTDLNCYAIFGPNDVHFQDIESSRVLGQGVTKDGLYVLEDTKLSEPLSSHFSIVVANSAIWHARLGHPHPRALSLMLPKVSFQNLDCEACILGKHCKAIFPKSSTIYESCFDLIHSDVWTSPCLSRENQKYFVTFIDEKSKYTWLTLLPSKDRVLEAFKNFHTYVTNQYNAKIKIFRSDNGGEYTSQAFKEHLASHGIIHQTSCPYTPQQNGVSERKNRHLMEVARSIMFHTNVPKRFWSDAVMTACYLINRTPTKILHDKSPFEVLTKTKPSLDHLRVFGCVCYVLVPGEQRNKLQAKSTKGMFIGYSTTQKGYKCYEPESRKVLVSRDVKFVEDKGFYDKKDWEGLKDLSSSPSDRATNLRIILEKLGIENYQSSNTQAPPPPQEQETQEQEEESFEEEVQDTHIEENDSYNQEEDHIPDGDGPNEVNQEEDNTPQEVTQEVIPLRRSERLRFHPSTWKDKRVYYNANAIAHPIQAVCTLAHLPEEHQVYLSKVDQHWIPTTYEEAIQHKVWRDAVEAERQAMINNHTWDEEDLPRGRKAVTSKWVFTIKYKSDGEIERYKARLVARGFTQKYGEDYLDTFAPVAKLHTVRVVLSLATNLEWDLWQMDVKNAFLQGELEEEVYMRPPPGLEDKEAPGKVLKLNKAIYGLKQSPRAWYHKLSTTLLGRGFKRSEADHTLFTLPSQEGIVVILVYVDDIIISGNDKVGIQDTKDFLKSVFDIKDLGELKYFLGIEVCRSKEGLFLSQRKYTLDLLDEVGKLGAKPAKTPLEDDYKARRKGEHENKPFEDPTKYRRLVGKLIYLTITRPDICFAVNVVSQQMQAPTQHHWNMVNRILKYLKGAPGQGIWMGCNKNTEIVGYCDADYAGDKNDRRSTTGYCTFIGGNLVTWRSKKQKVVSLSSAEAEYRAMRKLTTELMWLKALLKDFGIDTPQPITMHCDNQAAIHIATNSVFHERTKHIEVDCHKVREQIQLGVILPHYTESEEQLADIFTKGASTKLEYKLNTCMQTRSKGSDNLISYRDNINRLARELRERRDRDGCEQHNPVAMEPQDQDNHGVGIPRNIGDGDAPRNHQQRQGIVPPPVQNNNFEIKSGLISMIQGNKFHGLPLEDPLDHLDNFDRLCSLTKINGVSEDSFKLRLFPFSLGDKAHHWEKTLPAGSITSWDDCKKAFLTKFFSNSRTARLRNEISSFTQKQSESICEAWERFKGYTIQCPHHGFKKASLLSTLYRGVLPKIRMLLDTASNGNFLNKDVEEGWELIENLALSDGNYNEDFDRSNRGIGDLDAKHSKDIKALNDKLDKILLTQQKQVHYITEEEHYQIQEGENTQDAEVSYIQNQGGYNKGYNPYKPAHPNLSYRSTNVANPQDQQFSGGYQQHNPPPGFAQQPQQASPAQDQDKVQQMLQQILQGQATGAMVLDKKLADIQNKVYCSYNDLNVKFEALNSKVKYMESQAASTSAPKHPGQLPGKAIQNPREYANAIQLRSGRELRARPNQDPVTEDSEVQEGEDSIQNETPVEDTTKLDQDTPPRDQAKSPQIKEPVVDKSKKKTFVPPPYKPKIPFPGRFKRDIIEKYRAMFAKHIKELEVRMPLIDAFMLIPDSHKFLKDMVMERIQEVQGMVVLSHECSAIIQKKIIPRKLGDPGSFTLPCSLGPLFFSKCLCDLGASVSLMPLSVARRLGFNKYKSCQIQLILADRSVRVPHGMLEDLLVRIGRVEIPTDFVVLEMDEEPKDPLILGRPFLATAGALIDVRRGKIDLNLGEDFKMTFDITKTMKKPTIDGQVFYIEEMDRLADELLEELTEEDYLQSALTKDGEEGFLHLETLGYKKLLDSHKEIEDPEYFEELIVSPTEVLAVTEGDSATTQACYSSSNSSRPSEEAEDTHSSIPLEIPSTCASDDWSELKAPKVDLKPLPQGLRYAFLGTNSTYPVIINAALNDDEVNLLLSELRKYRKAIGYSLSDIKGISPSLCNHRIHLENESYSSIEPQRRLNPNLKEVVKKEILKLLDADVIYPISDSTWVSPVHCVPKKGGMTVVKNEKDELIPTRTITGHRMCIDYRKLNAASRKDHFPLPFIDQMQERLANHPYYCFLDGYSGFFQIPIHPNDQEKTTFTCPYGTFAYKRMPFGLCNAPATFQRCMTSIFSDLIEEMVEVFMDDFSVYGSSFSSCLLNLCRVLNRCEETNLVLNWEKCHFMVREGIVLGHKISEKGIEVDKGKIEVMMQLQPPKTVKDIRSFLGHAGFYRRFIKDFSKIARPLTRLLCKEAEFEFDEDCLKAFHTIKEALVTAPVVQAPNWDYPFEIMCDASDYAVGAVLGQRIDKKLHVIYYASRTLDEAQGRYATTEKELLAVVFAFEKFRSYLVGSKVTVYTDHAALRHIYAKKDTKPRLLSWILLLQEFDMEIVDKKGIENGAADHLSRMRMEEATPIDDSMPEEQLLAIKSYEIVYNKKEIEVACAVKEEKFPWYADLVNYLICGEIPKYLDAYQKKKFFRDINHYYWDEPYLYKKGTDGLFRRCIAEEEVQGVLEHCHGSAYGGHFATFKTVQKVLQAGLWWPSMFKDAYGFIAKCDPCQRMGNITRRNEMPQNPILEVEVFDVWGIDFMGPFNPASYGNKYILVAVDYVSKWVEAIASPTNDHKVVLKLFKSIIFPRFGIPKAVISDGGSHFINKVFESLLKKHGVKHKVATPYHPQTSGQVKVSNRQIKAILARVVGVSRRDWSTKLDDTLWAYRTAFKTPIGRTPFQMLYGKSCHLPVEVEYKAIWATKLLNLDIKEAQEKRSVDLHELEEIRLEAYESSKVYKERTKAFHDKKISPKDFKAGDQVLLFNSRLKLFPGKLKSRWSGPFTIKEVLPFGTISLFAKDGSEFRVNGQRVKKYLADSIIPEGATVLTMNIHRIATKARRKALFPEPKLQRIPSSTIARKLSQSSNMLDARRRKEGYEGFEIIPSESSEETEEIEERDELVDEDIEYESEIAPAARVTRPVKKGKKAKDTESVLTRHDYHAMFSQHEFLGTRYPHRETMVELGISDDVKYLFRQCHLHTHMFRPMEGFREETIQFLSSLGVVIYEDQSVIESKKSVGYLIFNVYEREYTLTIEQLEVLFGFPSGPETIPWFEREELLSFWKTIGDEKKEFSSSRSKGSEIRSPVLRYFHKALASAFFARETTGTLVNGELEIMDIALRDLMYSTCDGIVMRGDQSGTSISFYLLEQLLSYRGWVERLNKLETKGVMAMGGLVTPILVACDVPMRSPATPHRWIDIKSLIASKTLASKKTNGLYRYKFTHPQAGKSIFLLPCPSLTSVGNFAEFIPPLESLYTSENEAVPMEGVEGEEAVAGSDEAQPMDESGAYAPERFHFQDYSAPKQNKSQQVAHKHISLLQKWNKMQDKVISTLAKQLHGLQSRFSCSTSSTAIPRDIAPREAPLRRSTSTRPTPLHRSGSKRPTPVTDTPSAPARHSVYETREHQAQPSPPRQSSYESRERKKKRKIKQRSAVTRGEHSTIPLEQQPEQSFEHHPVQQPEHIPEQQPEPTVPSSSQPVPWSYTSESMDDYVLKSCGGRCTRAHARTAPEILVRAEALKHKSSAFNQTALPRHSDCILEYTQDNHSSRYVKRRSSTRAAASTRPHTTRVVESDFSPATDSSSSRFDSILHSLGSVESDFSPATASPSFTLYSNLSKSDESACIIRQVCLYILSSLPVSSDKSACITSLPVSSGQGGDVNVAQLLANIQTQLQNLGDRMNRIEQPAPAPRAHVAAVPRDNQEYDNEDPFDSEEEQRDLNHNLRPRRQYQRGRGRDEGNRREGGHDLKLKAPTFAGKVNPDAYLDWERRMEYIFGYYNYSDQRKIALAAAQLTDNALTWWDRDVSERRRHRHVPITTWEDMRFQLRKRYVPVYYHRELQKKFRKLTQGTKSVEEYYEEFESLKNRLEVEESDENLMAQFLDGLHDRIARKVERQTYHDMDELLHIAVQAEQHIKRKTASSNRSKAPWTPQPQKALEKGKPNDVDPKFKKTMPETSKGVRPEQGKPNNQRARDITCFKCQGKGHYARECPNQRVMILKANGEYESQDEEDEKEESEEDVVDYPETGEILVIRRTLSALFDPETIQRENIFHSRCSINSKVCSLIIDGGSCTNVASKYLVDKLGLPKTKHPHPYRLKWLNDETELRISEQVTIPFTIGKYSDQVVCDVVPMQAGHLLLGRPWQFDKETLHNGRTNYYSFTHNNKKHSLAPLTPQEVHEMQLAMSKGAKSKKTNLYITPSTVLRSVNSQDKVLLMVFKEGLFSGQEEKDLPPEILELLERFKEVFPEEIPPGLPPIRGIEHQIDLVPGAPLPNRPAYRVNPEEAKELEKQVQDLMSQGYIRESLSPCAVPVLLVPKKDGTWRMCVDCRAINNITVKYRHPIPRLDDMLDELNGATIFSKIDLRSGYHQVRMKEGDEWKTAFKTKQGLYEWLVMPFGLTNAPSTFMRLMNQILREYICKFVVVYFDDILIYSTCLADHLKHLEMVIKTLKAENLYANFKKCTFCTDQVVFLGFVVSSQGLKVDEEKIKAIQDWPTPTTIGHVRSFHGLASFYRRFVKDFSTIAAPLTSVIKKNVEFRWGQAQEDAFKLLKDSLTHAPVLVLPNFDKMFEIECDASGTGLGAVLTQGGKPVAYFSEKLNGAALNYPTYDKELYALVRSLETWQHYLLSKEFVIHTDHETLKHLRGQTTLKKRHARWLEFIETFPYVIKYKKGKENIVADALSRRHALISTMEAKVMGFEHIKGLYEEDPDFKEAFKETSKAAYGSFYQHDGFLFKDKRLCIPQGSMRELLISEAHGGGLMGHFGRDKTLSVLMEHFFWPHLRRDVERFCSKCITCLKAKSRSHPYGLYMPLPIPNLPWVDISMDFVLGLPKVNNKDSIFVVVDRFSKMAHFIPCNKTNDATQTADLFFKEVVRLHGIPRTIVSDRDTKFLSYFWKTLWKKLGTKLLFSTTCHPQTDGQTEVVNRTLSTLLRATVGKNLRNWLSCLPYIEFAYNHAKHSGTKLSPFEVVYGFNPLTPLDITPLPQPVYSSAEGVTKADFVKKLHQRVKENLEKKNEKNKEHADKHRKKLTFEPGDWVWLHMRKERFPKERKSKLSPRGDGPFRVLEKINDNAYKIELPGELNISPTFNVADLSPFHADETVLESELSQEGGNDEDIETIQTNSEEGSNNITTMVQAPRTRSGTKRLREQFNKSIESLITLIEQEELEGRSFTKDIIREIPIEPQINPNVSKGQDLENEQDNNYFEQGTFQETEIIKDKACIESRLIIDPSTDLCGVTHSTHLLISISIESVESDFSPASDSSSSRFDSILHSLGSVESDFSPATASPSFTLYSNLSKSDESACIIRQVCLYILSSLPVSSDKSACITSLPVSLTKLLIASQSFVVMTEVL</sequence>
<evidence type="ECO:0000256" key="10">
    <source>
        <dbReference type="SAM" id="MobiDB-lite"/>
    </source>
</evidence>
<dbReference type="Pfam" id="PF22936">
    <property type="entry name" value="Pol_BBD"/>
    <property type="match status" value="1"/>
</dbReference>
<feature type="compositionally biased region" description="Polar residues" evidence="10">
    <location>
        <begin position="1765"/>
        <end position="1786"/>
    </location>
</feature>
<accession>A0A8T1ZE72</accession>
<feature type="region of interest" description="Disordered" evidence="10">
    <location>
        <begin position="272"/>
        <end position="302"/>
    </location>
</feature>
<evidence type="ECO:0000259" key="12">
    <source>
        <dbReference type="PROSITE" id="PS50878"/>
    </source>
</evidence>
<keyword evidence="6" id="KW-0378">Hydrolase</keyword>
<feature type="compositionally biased region" description="Low complexity" evidence="10">
    <location>
        <begin position="3911"/>
        <end position="3923"/>
    </location>
</feature>
<feature type="coiled-coil region" evidence="9">
    <location>
        <begin position="5443"/>
        <end position="5474"/>
    </location>
</feature>
<evidence type="ECO:0000256" key="6">
    <source>
        <dbReference type="ARBA" id="ARBA00022801"/>
    </source>
</evidence>
<dbReference type="CDD" id="cd09272">
    <property type="entry name" value="RNase_HI_RT_Ty1"/>
    <property type="match status" value="1"/>
</dbReference>
<evidence type="ECO:0000256" key="2">
    <source>
        <dbReference type="ARBA" id="ARBA00022679"/>
    </source>
</evidence>
<feature type="region of interest" description="Disordered" evidence="10">
    <location>
        <begin position="1446"/>
        <end position="1496"/>
    </location>
</feature>
<dbReference type="InterPro" id="IPR057670">
    <property type="entry name" value="SH3_retrovirus"/>
</dbReference>
<evidence type="ECO:0000256" key="5">
    <source>
        <dbReference type="ARBA" id="ARBA00022759"/>
    </source>
</evidence>
<organism evidence="14 15">
    <name type="scientific">Arabidopsis suecica</name>
    <name type="common">Swedish thale-cress</name>
    <name type="synonym">Cardaminopsis suecica</name>
    <dbReference type="NCBI Taxonomy" id="45249"/>
    <lineage>
        <taxon>Eukaryota</taxon>
        <taxon>Viridiplantae</taxon>
        <taxon>Streptophyta</taxon>
        <taxon>Embryophyta</taxon>
        <taxon>Tracheophyta</taxon>
        <taxon>Spermatophyta</taxon>
        <taxon>Magnoliopsida</taxon>
        <taxon>eudicotyledons</taxon>
        <taxon>Gunneridae</taxon>
        <taxon>Pentapetalae</taxon>
        <taxon>rosids</taxon>
        <taxon>malvids</taxon>
        <taxon>Brassicales</taxon>
        <taxon>Brassicaceae</taxon>
        <taxon>Camelineae</taxon>
        <taxon>Arabidopsis</taxon>
    </lineage>
</organism>
<dbReference type="Pfam" id="PF00665">
    <property type="entry name" value="rve"/>
    <property type="match status" value="2"/>
</dbReference>
<feature type="region of interest" description="Disordered" evidence="10">
    <location>
        <begin position="1746"/>
        <end position="1807"/>
    </location>
</feature>
<dbReference type="PROSITE" id="PS50158">
    <property type="entry name" value="ZF_CCHC"/>
    <property type="match status" value="1"/>
</dbReference>
<dbReference type="Pfam" id="PF25597">
    <property type="entry name" value="SH3_retrovirus"/>
    <property type="match status" value="1"/>
</dbReference>
<dbReference type="InterPro" id="IPR041588">
    <property type="entry name" value="Integrase_H2C2"/>
</dbReference>
<evidence type="ECO:0000313" key="14">
    <source>
        <dbReference type="EMBL" id="KAG7556881.1"/>
    </source>
</evidence>
<dbReference type="InterPro" id="IPR000477">
    <property type="entry name" value="RT_dom"/>
</dbReference>
<dbReference type="Pfam" id="PF24626">
    <property type="entry name" value="SH3_Tf2-1"/>
    <property type="match status" value="1"/>
</dbReference>
<feature type="domain" description="CCHC-type" evidence="11">
    <location>
        <begin position="4427"/>
        <end position="4442"/>
    </location>
</feature>
<evidence type="ECO:0000256" key="1">
    <source>
        <dbReference type="ARBA" id="ARBA00022670"/>
    </source>
</evidence>
<dbReference type="CDD" id="cd01647">
    <property type="entry name" value="RT_LTR"/>
    <property type="match status" value="2"/>
</dbReference>
<feature type="compositionally biased region" description="Polar residues" evidence="10">
    <location>
        <begin position="3798"/>
        <end position="3807"/>
    </location>
</feature>
<dbReference type="FunFam" id="3.10.10.10:FF:000007">
    <property type="entry name" value="Retrovirus-related Pol polyprotein from transposon 17.6-like Protein"/>
    <property type="match status" value="1"/>
</dbReference>
<feature type="region of interest" description="Disordered" evidence="10">
    <location>
        <begin position="4139"/>
        <end position="4199"/>
    </location>
</feature>
<dbReference type="Pfam" id="PF17921">
    <property type="entry name" value="Integrase_H2C2"/>
    <property type="match status" value="2"/>
</dbReference>
<dbReference type="FunFam" id="3.30.70.270:FF:000020">
    <property type="entry name" value="Transposon Tf2-6 polyprotein-like Protein"/>
    <property type="match status" value="2"/>
</dbReference>
<keyword evidence="4" id="KW-0540">Nuclease</keyword>
<dbReference type="InterPro" id="IPR025724">
    <property type="entry name" value="GAG-pre-integrase_dom"/>
</dbReference>